<feature type="transmembrane region" description="Helical" evidence="5">
    <location>
        <begin position="108"/>
        <end position="131"/>
    </location>
</feature>
<protein>
    <submittedName>
        <fullName evidence="8">Uncharacterized protein</fullName>
    </submittedName>
</protein>
<feature type="transmembrane region" description="Helical" evidence="5">
    <location>
        <begin position="73"/>
        <end position="96"/>
    </location>
</feature>
<feature type="transmembrane region" description="Helical" evidence="5">
    <location>
        <begin position="143"/>
        <end position="161"/>
    </location>
</feature>
<feature type="transmembrane region" description="Helical" evidence="5">
    <location>
        <begin position="20"/>
        <end position="41"/>
    </location>
</feature>
<evidence type="ECO:0000256" key="3">
    <source>
        <dbReference type="ARBA" id="ARBA00022989"/>
    </source>
</evidence>
<evidence type="ECO:0000259" key="7">
    <source>
        <dbReference type="Pfam" id="PF20216"/>
    </source>
</evidence>
<dbReference type="Pfam" id="PF01694">
    <property type="entry name" value="Rhomboid"/>
    <property type="match status" value="1"/>
</dbReference>
<dbReference type="Pfam" id="PF20216">
    <property type="entry name" value="DUF6576"/>
    <property type="match status" value="1"/>
</dbReference>
<name>A0A381Q871_9ZZZZ</name>
<keyword evidence="3 5" id="KW-1133">Transmembrane helix</keyword>
<dbReference type="AlphaFoldDB" id="A0A381Q871"/>
<keyword evidence="4 5" id="KW-0472">Membrane</keyword>
<dbReference type="PANTHER" id="PTHR43066:SF11">
    <property type="entry name" value="PEPTIDASE S54 RHOMBOID DOMAIN-CONTAINING PROTEIN"/>
    <property type="match status" value="1"/>
</dbReference>
<evidence type="ECO:0000259" key="6">
    <source>
        <dbReference type="Pfam" id="PF01694"/>
    </source>
</evidence>
<reference evidence="8" key="1">
    <citation type="submission" date="2018-05" db="EMBL/GenBank/DDBJ databases">
        <authorList>
            <person name="Lanie J.A."/>
            <person name="Ng W.-L."/>
            <person name="Kazmierczak K.M."/>
            <person name="Andrzejewski T.M."/>
            <person name="Davidsen T.M."/>
            <person name="Wayne K.J."/>
            <person name="Tettelin H."/>
            <person name="Glass J.I."/>
            <person name="Rusch D."/>
            <person name="Podicherti R."/>
            <person name="Tsui H.-C.T."/>
            <person name="Winkler M.E."/>
        </authorList>
    </citation>
    <scope>NUCLEOTIDE SEQUENCE</scope>
</reference>
<feature type="domain" description="Peptidase S54 rhomboid" evidence="6">
    <location>
        <begin position="69"/>
        <end position="213"/>
    </location>
</feature>
<dbReference type="GO" id="GO:0016020">
    <property type="term" value="C:membrane"/>
    <property type="evidence" value="ECO:0007669"/>
    <property type="project" value="UniProtKB-SubCell"/>
</dbReference>
<dbReference type="InterPro" id="IPR022764">
    <property type="entry name" value="Peptidase_S54_rhomboid_dom"/>
</dbReference>
<proteinExistence type="predicted"/>
<feature type="domain" description="DUF6576" evidence="7">
    <location>
        <begin position="249"/>
        <end position="288"/>
    </location>
</feature>
<keyword evidence="2 5" id="KW-0812">Transmembrane</keyword>
<evidence type="ECO:0000256" key="5">
    <source>
        <dbReference type="SAM" id="Phobius"/>
    </source>
</evidence>
<dbReference type="InterPro" id="IPR035952">
    <property type="entry name" value="Rhomboid-like_sf"/>
</dbReference>
<evidence type="ECO:0000256" key="1">
    <source>
        <dbReference type="ARBA" id="ARBA00004141"/>
    </source>
</evidence>
<evidence type="ECO:0000256" key="4">
    <source>
        <dbReference type="ARBA" id="ARBA00023136"/>
    </source>
</evidence>
<evidence type="ECO:0000256" key="2">
    <source>
        <dbReference type="ARBA" id="ARBA00022692"/>
    </source>
</evidence>
<dbReference type="PANTHER" id="PTHR43066">
    <property type="entry name" value="RHOMBOID-RELATED PROTEIN"/>
    <property type="match status" value="1"/>
</dbReference>
<comment type="subcellular location">
    <subcellularLocation>
        <location evidence="1">Membrane</location>
        <topology evidence="1">Multi-pass membrane protein</topology>
    </subcellularLocation>
</comment>
<dbReference type="Gene3D" id="1.20.1540.10">
    <property type="entry name" value="Rhomboid-like"/>
    <property type="match status" value="1"/>
</dbReference>
<evidence type="ECO:0000313" key="8">
    <source>
        <dbReference type="EMBL" id="SUZ75525.1"/>
    </source>
</evidence>
<dbReference type="EMBL" id="UINC01001249">
    <property type="protein sequence ID" value="SUZ75525.1"/>
    <property type="molecule type" value="Genomic_DNA"/>
</dbReference>
<dbReference type="GO" id="GO:0004252">
    <property type="term" value="F:serine-type endopeptidase activity"/>
    <property type="evidence" value="ECO:0007669"/>
    <property type="project" value="InterPro"/>
</dbReference>
<dbReference type="SUPFAM" id="SSF144091">
    <property type="entry name" value="Rhomboid-like"/>
    <property type="match status" value="1"/>
</dbReference>
<dbReference type="InterPro" id="IPR046483">
    <property type="entry name" value="DUF6576"/>
</dbReference>
<organism evidence="8">
    <name type="scientific">marine metagenome</name>
    <dbReference type="NCBI Taxonomy" id="408172"/>
    <lineage>
        <taxon>unclassified sequences</taxon>
        <taxon>metagenomes</taxon>
        <taxon>ecological metagenomes</taxon>
    </lineage>
</organism>
<sequence length="288" mass="32641">MSNFIIEDLKNSWNKKDNGLIKIIIINIIIFLSIGIIKIFLQIGGLESLYIKFLNSLMLPANLRDFIFQPWSIITYFFLHINFSHIFWNMLFLYWFGKIINDNIGNNALISLYILGGIIGGLLYMAIYNIIPYYGNQINQSLMLGASAGVFSVVIGSATLIPNYTFNLLFIGPIRIKYIALFYVASSFFDITGNNSGGEIAHLGGALIGYLYIKQLQNGNNMGDPIIRILNFFHNSKINKSKNDYSYQNINKEISQDDIDKILDKISESGYSSLSKSEKEKLFNASKK</sequence>
<gene>
    <name evidence="8" type="ORF">METZ01_LOCUS28379</name>
</gene>
<accession>A0A381Q871</accession>